<accession>A0AA47MF42</accession>
<name>A0AA47MF42_MERPO</name>
<evidence type="ECO:0000313" key="2">
    <source>
        <dbReference type="Proteomes" id="UP001174136"/>
    </source>
</evidence>
<sequence>MKFRVSLSILQSFYSGAAESILTGSITGFATAQLRGSAESSHVPEPRGQLSCLQDLPHMGRRSRCAGRPPSVDAVAADAVPADASCFQGMKAVTLRGPASDQSCGTSTTLEAPDWLGSGGEGILGWLTAVAVFRNFWTASAESKCFSSNSFIRQGTCQKTQGFTALDAHHCLQQVLMEIRVLLLQGPVEGDHRVRFHSGTLIPLKMSHAKLIPNMDTMDEVLCSLSRDISR</sequence>
<keyword evidence="2" id="KW-1185">Reference proteome</keyword>
<dbReference type="Proteomes" id="UP001174136">
    <property type="component" value="Unassembled WGS sequence"/>
</dbReference>
<organism evidence="1 2">
    <name type="scientific">Merluccius polli</name>
    <name type="common">Benguela hake</name>
    <name type="synonym">Merluccius cadenati</name>
    <dbReference type="NCBI Taxonomy" id="89951"/>
    <lineage>
        <taxon>Eukaryota</taxon>
        <taxon>Metazoa</taxon>
        <taxon>Chordata</taxon>
        <taxon>Craniata</taxon>
        <taxon>Vertebrata</taxon>
        <taxon>Euteleostomi</taxon>
        <taxon>Actinopterygii</taxon>
        <taxon>Neopterygii</taxon>
        <taxon>Teleostei</taxon>
        <taxon>Neoteleostei</taxon>
        <taxon>Acanthomorphata</taxon>
        <taxon>Zeiogadaria</taxon>
        <taxon>Gadariae</taxon>
        <taxon>Gadiformes</taxon>
        <taxon>Gadoidei</taxon>
        <taxon>Merlucciidae</taxon>
        <taxon>Merluccius</taxon>
    </lineage>
</organism>
<dbReference type="AlphaFoldDB" id="A0AA47MF42"/>
<comment type="caution">
    <text evidence="1">The sequence shown here is derived from an EMBL/GenBank/DDBJ whole genome shotgun (WGS) entry which is preliminary data.</text>
</comment>
<dbReference type="EMBL" id="JAOPHQ010004557">
    <property type="protein sequence ID" value="KAK0138969.1"/>
    <property type="molecule type" value="Genomic_DNA"/>
</dbReference>
<gene>
    <name evidence="1" type="ORF">N1851_024484</name>
</gene>
<proteinExistence type="predicted"/>
<reference evidence="1" key="1">
    <citation type="journal article" date="2023" name="Front. Mar. Sci.">
        <title>A new Merluccius polli reference genome to investigate the effects of global change in West African waters.</title>
        <authorList>
            <person name="Mateo J.L."/>
            <person name="Blanco-Fernandez C."/>
            <person name="Garcia-Vazquez E."/>
            <person name="Machado-Schiaffino G."/>
        </authorList>
    </citation>
    <scope>NUCLEOTIDE SEQUENCE</scope>
    <source>
        <strain evidence="1">C29</strain>
        <tissue evidence="1">Fin</tissue>
    </source>
</reference>
<evidence type="ECO:0000313" key="1">
    <source>
        <dbReference type="EMBL" id="KAK0138969.1"/>
    </source>
</evidence>
<protein>
    <submittedName>
        <fullName evidence="1">Uncharacterized protein</fullName>
    </submittedName>
</protein>